<name>A0A0F9C175_9ZZZZ</name>
<dbReference type="EMBL" id="LAZR01046543">
    <property type="protein sequence ID" value="KKK96299.1"/>
    <property type="molecule type" value="Genomic_DNA"/>
</dbReference>
<sequence length="95" mass="10956">MDHIRHWPYNSFLLCLCTISTINEGEKMKKIIIIILCISLILIDGCEANSSYSDCNFDCHGLYRNESNSNVGTTDLFYQASEELNRFCYNECKNT</sequence>
<organism evidence="1">
    <name type="scientific">marine sediment metagenome</name>
    <dbReference type="NCBI Taxonomy" id="412755"/>
    <lineage>
        <taxon>unclassified sequences</taxon>
        <taxon>metagenomes</taxon>
        <taxon>ecological metagenomes</taxon>
    </lineage>
</organism>
<evidence type="ECO:0000313" key="1">
    <source>
        <dbReference type="EMBL" id="KKK96299.1"/>
    </source>
</evidence>
<protein>
    <submittedName>
        <fullName evidence="1">Uncharacterized protein</fullName>
    </submittedName>
</protein>
<dbReference type="AlphaFoldDB" id="A0A0F9C175"/>
<accession>A0A0F9C175</accession>
<comment type="caution">
    <text evidence="1">The sequence shown here is derived from an EMBL/GenBank/DDBJ whole genome shotgun (WGS) entry which is preliminary data.</text>
</comment>
<reference evidence="1" key="1">
    <citation type="journal article" date="2015" name="Nature">
        <title>Complex archaea that bridge the gap between prokaryotes and eukaryotes.</title>
        <authorList>
            <person name="Spang A."/>
            <person name="Saw J.H."/>
            <person name="Jorgensen S.L."/>
            <person name="Zaremba-Niedzwiedzka K."/>
            <person name="Martijn J."/>
            <person name="Lind A.E."/>
            <person name="van Eijk R."/>
            <person name="Schleper C."/>
            <person name="Guy L."/>
            <person name="Ettema T.J."/>
        </authorList>
    </citation>
    <scope>NUCLEOTIDE SEQUENCE</scope>
</reference>
<gene>
    <name evidence="1" type="ORF">LCGC14_2664140</name>
</gene>
<proteinExistence type="predicted"/>